<sequence length="34" mass="3818">MTALSEQVTAPLQERRSAPSLEDMRNQSSLSDRL</sequence>
<organism evidence="2">
    <name type="scientific">Emericella nidulans</name>
    <name type="common">Aspergillus nidulans</name>
    <dbReference type="NCBI Taxonomy" id="162425"/>
    <lineage>
        <taxon>Eukaryota</taxon>
        <taxon>Fungi</taxon>
        <taxon>Dikarya</taxon>
        <taxon>Ascomycota</taxon>
        <taxon>Pezizomycotina</taxon>
        <taxon>Eurotiomycetes</taxon>
        <taxon>Eurotiomycetidae</taxon>
        <taxon>Eurotiales</taxon>
        <taxon>Aspergillaceae</taxon>
        <taxon>Aspergillus</taxon>
        <taxon>Aspergillus subgen. Nidulantes</taxon>
    </lineage>
</organism>
<feature type="compositionally biased region" description="Basic and acidic residues" evidence="1">
    <location>
        <begin position="13"/>
        <end position="25"/>
    </location>
</feature>
<name>Q08618_EMEND</name>
<reference evidence="2" key="1">
    <citation type="journal article" date="1993" name="EMBO J.">
        <title>The Aspergillus nidulans brlA regulatory locus consists of overlapping transcription units that are individually required for conidiophore development.</title>
        <authorList>
            <person name="Prade R.A."/>
            <person name="Timberlake W.E."/>
        </authorList>
    </citation>
    <scope>NUCLEOTIDE SEQUENCE</scope>
</reference>
<protein>
    <submittedName>
        <fullName evidence="2">BrlA beta</fullName>
    </submittedName>
</protein>
<feature type="compositionally biased region" description="Polar residues" evidence="1">
    <location>
        <begin position="1"/>
        <end position="10"/>
    </location>
</feature>
<dbReference type="PIR" id="S35375">
    <property type="entry name" value="S35375"/>
</dbReference>
<dbReference type="AlphaFoldDB" id="Q08618"/>
<gene>
    <name evidence="2" type="primary">brlA-beta</name>
</gene>
<accession>Q08618</accession>
<evidence type="ECO:0000256" key="1">
    <source>
        <dbReference type="SAM" id="MobiDB-lite"/>
    </source>
</evidence>
<feature type="region of interest" description="Disordered" evidence="1">
    <location>
        <begin position="1"/>
        <end position="34"/>
    </location>
</feature>
<proteinExistence type="predicted"/>
<feature type="non-terminal residue" evidence="2">
    <location>
        <position position="1"/>
    </location>
</feature>
<evidence type="ECO:0000313" key="2">
    <source>
        <dbReference type="EMBL" id="AAB27148.1"/>
    </source>
</evidence>
<dbReference type="EMBL" id="S62606">
    <property type="protein sequence ID" value="AAB27148.1"/>
    <property type="molecule type" value="Genomic_DNA"/>
</dbReference>